<name>A0ABP0ANU7_9PEZI</name>
<dbReference type="PROSITE" id="PS00671">
    <property type="entry name" value="D_2_HYDROXYACID_DH_3"/>
    <property type="match status" value="1"/>
</dbReference>
<sequence>MADATLPQHLHIVALQTELTDLPKISLPAPYTFSLTKYVTTPIGQVAERLRDADIAIITTVPIRADTLDPAVTNKLKLICAVASGTDTIDLAACRARGIRVLNNPACNIDAVAEHALALYFAARRSILPSMMALTANEWPQRGTLIKTAEHANGTLPARRCAAETAVVVGYGGVGKRLVELLRMLGMNVVVAGRKGQAAADVPTGRVAFDEAIMTATALFLCCPRTPDTLDLLSTAEFATMQPDSILVNVSRGGIVDETALLVALQTNQIAGAGVDVFAQEPASSETSPLLAPDVVGAGLNLVMTPHTAWVSAQTNANNARVLLENLNGFINGKMEEERIKA</sequence>
<dbReference type="Gene3D" id="3.40.50.720">
    <property type="entry name" value="NAD(P)-binding Rossmann-like Domain"/>
    <property type="match status" value="2"/>
</dbReference>
<dbReference type="PANTHER" id="PTHR43761">
    <property type="entry name" value="D-ISOMER SPECIFIC 2-HYDROXYACID DEHYDROGENASE FAMILY PROTEIN (AFU_ORTHOLOGUE AFUA_1G13630)"/>
    <property type="match status" value="1"/>
</dbReference>
<evidence type="ECO:0000256" key="3">
    <source>
        <dbReference type="ARBA" id="ARBA00023027"/>
    </source>
</evidence>
<dbReference type="InterPro" id="IPR029753">
    <property type="entry name" value="D-isomer_DH_CS"/>
</dbReference>
<keyword evidence="8" id="KW-1185">Reference proteome</keyword>
<dbReference type="PANTHER" id="PTHR43761:SF1">
    <property type="entry name" value="D-ISOMER SPECIFIC 2-HYDROXYACID DEHYDROGENASE CATALYTIC DOMAIN-CONTAINING PROTEIN-RELATED"/>
    <property type="match status" value="1"/>
</dbReference>
<evidence type="ECO:0000259" key="6">
    <source>
        <dbReference type="Pfam" id="PF02826"/>
    </source>
</evidence>
<organism evidence="7 8">
    <name type="scientific">Sporothrix curviconia</name>
    <dbReference type="NCBI Taxonomy" id="1260050"/>
    <lineage>
        <taxon>Eukaryota</taxon>
        <taxon>Fungi</taxon>
        <taxon>Dikarya</taxon>
        <taxon>Ascomycota</taxon>
        <taxon>Pezizomycotina</taxon>
        <taxon>Sordariomycetes</taxon>
        <taxon>Sordariomycetidae</taxon>
        <taxon>Ophiostomatales</taxon>
        <taxon>Ophiostomataceae</taxon>
        <taxon>Sporothrix</taxon>
    </lineage>
</organism>
<feature type="domain" description="D-isomer specific 2-hydroxyacid dehydrogenase NAD-binding" evidence="6">
    <location>
        <begin position="118"/>
        <end position="309"/>
    </location>
</feature>
<evidence type="ECO:0000313" key="7">
    <source>
        <dbReference type="EMBL" id="CAK7208910.1"/>
    </source>
</evidence>
<evidence type="ECO:0000256" key="4">
    <source>
        <dbReference type="RuleBase" id="RU003719"/>
    </source>
</evidence>
<evidence type="ECO:0000256" key="1">
    <source>
        <dbReference type="ARBA" id="ARBA00005854"/>
    </source>
</evidence>
<comment type="similarity">
    <text evidence="1 4">Belongs to the D-isomer specific 2-hydroxyacid dehydrogenase family.</text>
</comment>
<dbReference type="InterPro" id="IPR006139">
    <property type="entry name" value="D-isomer_2_OHA_DH_cat_dom"/>
</dbReference>
<dbReference type="CDD" id="cd05198">
    <property type="entry name" value="formate_dh_like"/>
    <property type="match status" value="1"/>
</dbReference>
<gene>
    <name evidence="7" type="ORF">SCUCBS95973_000273</name>
</gene>
<reference evidence="7 8" key="1">
    <citation type="submission" date="2024-01" db="EMBL/GenBank/DDBJ databases">
        <authorList>
            <person name="Allen C."/>
            <person name="Tagirdzhanova G."/>
        </authorList>
    </citation>
    <scope>NUCLEOTIDE SEQUENCE [LARGE SCALE GENOMIC DNA]</scope>
</reference>
<dbReference type="InterPro" id="IPR050418">
    <property type="entry name" value="D-iso_2-hydroxyacid_DH_PdxB"/>
</dbReference>
<dbReference type="Proteomes" id="UP001642405">
    <property type="component" value="Unassembled WGS sequence"/>
</dbReference>
<comment type="caution">
    <text evidence="7">The sequence shown here is derived from an EMBL/GenBank/DDBJ whole genome shotgun (WGS) entry which is preliminary data.</text>
</comment>
<dbReference type="InterPro" id="IPR036291">
    <property type="entry name" value="NAD(P)-bd_dom_sf"/>
</dbReference>
<protein>
    <recommendedName>
        <fullName evidence="9">Glycerate dehydrogenase</fullName>
    </recommendedName>
</protein>
<evidence type="ECO:0000256" key="2">
    <source>
        <dbReference type="ARBA" id="ARBA00023002"/>
    </source>
</evidence>
<evidence type="ECO:0008006" key="9">
    <source>
        <dbReference type="Google" id="ProtNLM"/>
    </source>
</evidence>
<proteinExistence type="inferred from homology"/>
<dbReference type="Pfam" id="PF00389">
    <property type="entry name" value="2-Hacid_dh"/>
    <property type="match status" value="1"/>
</dbReference>
<dbReference type="Pfam" id="PF02826">
    <property type="entry name" value="2-Hacid_dh_C"/>
    <property type="match status" value="1"/>
</dbReference>
<keyword evidence="3" id="KW-0520">NAD</keyword>
<dbReference type="EMBL" id="CAWUHB010000001">
    <property type="protein sequence ID" value="CAK7208910.1"/>
    <property type="molecule type" value="Genomic_DNA"/>
</dbReference>
<keyword evidence="2 4" id="KW-0560">Oxidoreductase</keyword>
<evidence type="ECO:0000259" key="5">
    <source>
        <dbReference type="Pfam" id="PF00389"/>
    </source>
</evidence>
<dbReference type="SUPFAM" id="SSF52283">
    <property type="entry name" value="Formate/glycerate dehydrogenase catalytic domain-like"/>
    <property type="match status" value="1"/>
</dbReference>
<evidence type="ECO:0000313" key="8">
    <source>
        <dbReference type="Proteomes" id="UP001642405"/>
    </source>
</evidence>
<dbReference type="SUPFAM" id="SSF51735">
    <property type="entry name" value="NAD(P)-binding Rossmann-fold domains"/>
    <property type="match status" value="1"/>
</dbReference>
<feature type="domain" description="D-isomer specific 2-hydroxyacid dehydrogenase catalytic" evidence="5">
    <location>
        <begin position="42"/>
        <end position="338"/>
    </location>
</feature>
<accession>A0ABP0ANU7</accession>
<dbReference type="InterPro" id="IPR006140">
    <property type="entry name" value="D-isomer_DH_NAD-bd"/>
</dbReference>